<feature type="domain" description="CBS" evidence="2">
    <location>
        <begin position="9"/>
        <end position="67"/>
    </location>
</feature>
<keyword evidence="1" id="KW-0129">CBS domain</keyword>
<reference evidence="3" key="1">
    <citation type="submission" date="2018-06" db="EMBL/GenBank/DDBJ databases">
        <authorList>
            <person name="Zhirakovskaya E."/>
        </authorList>
    </citation>
    <scope>NUCLEOTIDE SEQUENCE</scope>
</reference>
<dbReference type="PANTHER" id="PTHR43080">
    <property type="entry name" value="CBS DOMAIN-CONTAINING PROTEIN CBSX3, MITOCHONDRIAL"/>
    <property type="match status" value="1"/>
</dbReference>
<dbReference type="Pfam" id="PF00571">
    <property type="entry name" value="CBS"/>
    <property type="match status" value="2"/>
</dbReference>
<evidence type="ECO:0000256" key="1">
    <source>
        <dbReference type="ARBA" id="ARBA00023122"/>
    </source>
</evidence>
<evidence type="ECO:0000313" key="3">
    <source>
        <dbReference type="EMBL" id="VAW98473.1"/>
    </source>
</evidence>
<organism evidence="3">
    <name type="scientific">hydrothermal vent metagenome</name>
    <dbReference type="NCBI Taxonomy" id="652676"/>
    <lineage>
        <taxon>unclassified sequences</taxon>
        <taxon>metagenomes</taxon>
        <taxon>ecological metagenomes</taxon>
    </lineage>
</organism>
<dbReference type="AlphaFoldDB" id="A0A3B1AF09"/>
<dbReference type="PANTHER" id="PTHR43080:SF2">
    <property type="entry name" value="CBS DOMAIN-CONTAINING PROTEIN"/>
    <property type="match status" value="1"/>
</dbReference>
<accession>A0A3B1AF09</accession>
<dbReference type="InterPro" id="IPR000644">
    <property type="entry name" value="CBS_dom"/>
</dbReference>
<dbReference type="SMART" id="SM00116">
    <property type="entry name" value="CBS"/>
    <property type="match status" value="2"/>
</dbReference>
<dbReference type="InterPro" id="IPR046342">
    <property type="entry name" value="CBS_dom_sf"/>
</dbReference>
<dbReference type="Gene3D" id="3.10.580.10">
    <property type="entry name" value="CBS-domain"/>
    <property type="match status" value="1"/>
</dbReference>
<name>A0A3B1AF09_9ZZZZ</name>
<dbReference type="InterPro" id="IPR051257">
    <property type="entry name" value="Diverse_CBS-Domain"/>
</dbReference>
<gene>
    <name evidence="3" type="ORF">MNBD_GAMMA19-1269</name>
</gene>
<dbReference type="PROSITE" id="PS51371">
    <property type="entry name" value="CBS"/>
    <property type="match status" value="2"/>
</dbReference>
<evidence type="ECO:0000259" key="2">
    <source>
        <dbReference type="PROSITE" id="PS51371"/>
    </source>
</evidence>
<protein>
    <submittedName>
        <fullName evidence="3">CBS domain protein</fullName>
    </submittedName>
</protein>
<sequence>MISVGKLLEDKGGEIWHVSPEDTVFDAIKYMDNKHVGALAVVHEDKLVGILSERDYARKVILKDRASKETLVKEIMTSQVIHTILEQPVNECLVIINEKRIRHLPVLDNGKLVGMISVGDVVKEIIKEQQYTIQQLENHLSWAESY</sequence>
<proteinExistence type="predicted"/>
<dbReference type="InterPro" id="IPR044725">
    <property type="entry name" value="CBSX3_CBS_dom"/>
</dbReference>
<dbReference type="EMBL" id="UOFV01000143">
    <property type="protein sequence ID" value="VAW98473.1"/>
    <property type="molecule type" value="Genomic_DNA"/>
</dbReference>
<dbReference type="SUPFAM" id="SSF54631">
    <property type="entry name" value="CBS-domain pair"/>
    <property type="match status" value="1"/>
</dbReference>
<feature type="domain" description="CBS" evidence="2">
    <location>
        <begin position="76"/>
        <end position="132"/>
    </location>
</feature>
<dbReference type="CDD" id="cd04623">
    <property type="entry name" value="CBS_pair_bac_euk"/>
    <property type="match status" value="1"/>
</dbReference>